<reference evidence="1" key="1">
    <citation type="submission" date="2016-08" db="EMBL/GenBank/DDBJ databases">
        <title>Complete Genome Seqeunce of Paenibacillus sp. nov. IHBB 9852 from high altitute lake of Indian trans-Himalayas.</title>
        <authorList>
            <person name="Kiran S."/>
            <person name="Swarnkar M.K."/>
            <person name="Rana A."/>
            <person name="Tewari R."/>
            <person name="Gulati A."/>
        </authorList>
    </citation>
    <scope>NUCLEOTIDE SEQUENCE [LARGE SCALE GENOMIC DNA]</scope>
    <source>
        <strain evidence="1">IHBB 9852</strain>
    </source>
</reference>
<name>A0A1B2E5F0_9BACL</name>
<dbReference type="KEGG" id="pib:BBD41_23005"/>
<dbReference type="GeneID" id="48311159"/>
<sequence>MKKYTEFSFYLPFFDLIDDPDEGSHLEQLMGQLHINFDITALYHRYLSYGAGKGDIFVFFKEDDRDSFILIDLFNGFTDQHNMVKLGVRCDSKLDEKIRNLLYEIYSQAELTSKFIESYDDLLKLEICSGDYPKEIRYGDYTYIKNIHYNAI</sequence>
<dbReference type="EMBL" id="CP016809">
    <property type="protein sequence ID" value="ANY75208.1"/>
    <property type="molecule type" value="Genomic_DNA"/>
</dbReference>
<dbReference type="AlphaFoldDB" id="A0A1B2E5F0"/>
<protein>
    <submittedName>
        <fullName evidence="1">Uncharacterized protein</fullName>
    </submittedName>
</protein>
<evidence type="ECO:0000313" key="1">
    <source>
        <dbReference type="EMBL" id="ANY75208.1"/>
    </source>
</evidence>
<proteinExistence type="predicted"/>
<organism evidence="1">
    <name type="scientific">Paenibacillus ihbetae</name>
    <dbReference type="NCBI Taxonomy" id="1870820"/>
    <lineage>
        <taxon>Bacteria</taxon>
        <taxon>Bacillati</taxon>
        <taxon>Bacillota</taxon>
        <taxon>Bacilli</taxon>
        <taxon>Bacillales</taxon>
        <taxon>Paenibacillaceae</taxon>
        <taxon>Paenibacillus</taxon>
    </lineage>
</organism>
<dbReference type="RefSeq" id="WP_099478870.1">
    <property type="nucleotide sequence ID" value="NZ_CP016809.1"/>
</dbReference>
<gene>
    <name evidence="1" type="ORF">BBD41_23005</name>
</gene>
<accession>A0A1B2E5F0</accession>